<dbReference type="GO" id="GO:0008967">
    <property type="term" value="F:phosphoglycolate phosphatase activity"/>
    <property type="evidence" value="ECO:0007669"/>
    <property type="project" value="TreeGrafter"/>
</dbReference>
<gene>
    <name evidence="2" type="ORF">NVIE_023550</name>
</gene>
<reference evidence="2 3" key="1">
    <citation type="journal article" date="2014" name="Int. J. Syst. Evol. Microbiol.">
        <title>Nitrososphaera viennensis gen. nov., sp. nov., an aerobic and mesophilic, ammonia-oxidizing archaeon from soil and a member of the archaeal phylum Thaumarchaeota.</title>
        <authorList>
            <person name="Stieglmeier M."/>
            <person name="Klingl A."/>
            <person name="Alves R.J."/>
            <person name="Rittmann S.K."/>
            <person name="Melcher M."/>
            <person name="Leisch N."/>
            <person name="Schleper C."/>
        </authorList>
    </citation>
    <scope>NUCLEOTIDE SEQUENCE [LARGE SCALE GENOMIC DNA]</scope>
    <source>
        <strain evidence="2">EN76</strain>
    </source>
</reference>
<dbReference type="STRING" id="926571.NVIE_023550"/>
<dbReference type="Proteomes" id="UP000027093">
    <property type="component" value="Chromosome"/>
</dbReference>
<dbReference type="AlphaFoldDB" id="A0A060HN64"/>
<organism evidence="2 3">
    <name type="scientific">Nitrososphaera viennensis EN76</name>
    <dbReference type="NCBI Taxonomy" id="926571"/>
    <lineage>
        <taxon>Archaea</taxon>
        <taxon>Nitrososphaerota</taxon>
        <taxon>Nitrososphaeria</taxon>
        <taxon>Nitrososphaerales</taxon>
        <taxon>Nitrososphaeraceae</taxon>
        <taxon>Nitrososphaera</taxon>
    </lineage>
</organism>
<comment type="similarity">
    <text evidence="1">Belongs to the HAD-like hydrolase superfamily.</text>
</comment>
<dbReference type="SUPFAM" id="SSF56784">
    <property type="entry name" value="HAD-like"/>
    <property type="match status" value="1"/>
</dbReference>
<dbReference type="InterPro" id="IPR036412">
    <property type="entry name" value="HAD-like_sf"/>
</dbReference>
<dbReference type="InterPro" id="IPR006439">
    <property type="entry name" value="HAD-SF_hydro_IA"/>
</dbReference>
<dbReference type="CDD" id="cd01427">
    <property type="entry name" value="HAD_like"/>
    <property type="match status" value="1"/>
</dbReference>
<keyword evidence="2" id="KW-0378">Hydrolase</keyword>
<dbReference type="KEGG" id="nvn:NVIE_023550"/>
<proteinExistence type="inferred from homology"/>
<dbReference type="Pfam" id="PF00702">
    <property type="entry name" value="Hydrolase"/>
    <property type="match status" value="1"/>
</dbReference>
<dbReference type="PANTHER" id="PTHR43434:SF1">
    <property type="entry name" value="PHOSPHOGLYCOLATE PHOSPHATASE"/>
    <property type="match status" value="1"/>
</dbReference>
<accession>A0A060HN64</accession>
<sequence length="317" mass="35331">MMHMSFDCALFDIDGVLVDIRKSYNEAIKKTVDFVLAQSGMTKMRGLVTDRLILKFRQSGGFNNDTDTSYAIALAMLLANKQQKTTAAGARKFLLEIAENTDETGIESVERFLSRYDIAKIKEMLAYPAPVKDSYIGRVFDELFYGPALFKKQNGIAPKYCMDTKPLIDNDRLAVSKKTMKILYEKLGGNLAIVSGRSRLAAEYSLKPVMQYFDIDACVFLEDEKREYAKPNPYAAKRAMKVMGAKNALYCGDSAEDMLMARRAQEETGLPIAFVGIYGFSPEPAKTLALFKERGAEAVAKSVDLLPKLLLNKVKPA</sequence>
<evidence type="ECO:0000313" key="3">
    <source>
        <dbReference type="Proteomes" id="UP000027093"/>
    </source>
</evidence>
<name>A0A060HN64_9ARCH</name>
<dbReference type="NCBIfam" id="TIGR01549">
    <property type="entry name" value="HAD-SF-IA-v1"/>
    <property type="match status" value="1"/>
</dbReference>
<keyword evidence="3" id="KW-1185">Reference proteome</keyword>
<dbReference type="InterPro" id="IPR023214">
    <property type="entry name" value="HAD_sf"/>
</dbReference>
<evidence type="ECO:0000256" key="1">
    <source>
        <dbReference type="ARBA" id="ARBA00007958"/>
    </source>
</evidence>
<evidence type="ECO:0000313" key="2">
    <source>
        <dbReference type="EMBL" id="AIC16615.1"/>
    </source>
</evidence>
<dbReference type="HOGENOM" id="CLU_876084_0_0_2"/>
<dbReference type="Gene3D" id="3.40.50.1000">
    <property type="entry name" value="HAD superfamily/HAD-like"/>
    <property type="match status" value="1"/>
</dbReference>
<dbReference type="InterPro" id="IPR050155">
    <property type="entry name" value="HAD-like_hydrolase_sf"/>
</dbReference>
<dbReference type="PANTHER" id="PTHR43434">
    <property type="entry name" value="PHOSPHOGLYCOLATE PHOSPHATASE"/>
    <property type="match status" value="1"/>
</dbReference>
<dbReference type="EMBL" id="CP007536">
    <property type="protein sequence ID" value="AIC16615.1"/>
    <property type="molecule type" value="Genomic_DNA"/>
</dbReference>
<dbReference type="GO" id="GO:0006281">
    <property type="term" value="P:DNA repair"/>
    <property type="evidence" value="ECO:0007669"/>
    <property type="project" value="TreeGrafter"/>
</dbReference>
<protein>
    <submittedName>
        <fullName evidence="2">Putative haloacid dehalogenase domain protein hydrolase</fullName>
    </submittedName>
</protein>